<evidence type="ECO:0000313" key="1">
    <source>
        <dbReference type="EMBL" id="KAK4170639.1"/>
    </source>
</evidence>
<feature type="non-terminal residue" evidence="1">
    <location>
        <position position="109"/>
    </location>
</feature>
<keyword evidence="2" id="KW-1185">Reference proteome</keyword>
<evidence type="ECO:0000313" key="2">
    <source>
        <dbReference type="Proteomes" id="UP001302321"/>
    </source>
</evidence>
<reference evidence="1" key="1">
    <citation type="journal article" date="2023" name="Mol. Phylogenet. Evol.">
        <title>Genome-scale phylogeny and comparative genomics of the fungal order Sordariales.</title>
        <authorList>
            <person name="Hensen N."/>
            <person name="Bonometti L."/>
            <person name="Westerberg I."/>
            <person name="Brannstrom I.O."/>
            <person name="Guillou S."/>
            <person name="Cros-Aarteil S."/>
            <person name="Calhoun S."/>
            <person name="Haridas S."/>
            <person name="Kuo A."/>
            <person name="Mondo S."/>
            <person name="Pangilinan J."/>
            <person name="Riley R."/>
            <person name="LaButti K."/>
            <person name="Andreopoulos B."/>
            <person name="Lipzen A."/>
            <person name="Chen C."/>
            <person name="Yan M."/>
            <person name="Daum C."/>
            <person name="Ng V."/>
            <person name="Clum A."/>
            <person name="Steindorff A."/>
            <person name="Ohm R.A."/>
            <person name="Martin F."/>
            <person name="Silar P."/>
            <person name="Natvig D.O."/>
            <person name="Lalanne C."/>
            <person name="Gautier V."/>
            <person name="Ament-Velasquez S.L."/>
            <person name="Kruys A."/>
            <person name="Hutchinson M.I."/>
            <person name="Powell A.J."/>
            <person name="Barry K."/>
            <person name="Miller A.N."/>
            <person name="Grigoriev I.V."/>
            <person name="Debuchy R."/>
            <person name="Gladieux P."/>
            <person name="Hiltunen Thoren M."/>
            <person name="Johannesson H."/>
        </authorList>
    </citation>
    <scope>NUCLEOTIDE SEQUENCE</scope>
    <source>
        <strain evidence="1">CBS 892.96</strain>
    </source>
</reference>
<gene>
    <name evidence="1" type="ORF">QBC36DRAFT_226061</name>
</gene>
<dbReference type="EMBL" id="MU866881">
    <property type="protein sequence ID" value="KAK4170639.1"/>
    <property type="molecule type" value="Genomic_DNA"/>
</dbReference>
<proteinExistence type="predicted"/>
<dbReference type="Pfam" id="PF12013">
    <property type="entry name" value="OrsD"/>
    <property type="match status" value="1"/>
</dbReference>
<protein>
    <submittedName>
        <fullName evidence="1">Uncharacterized protein</fullName>
    </submittedName>
</protein>
<name>A0AAN6VVP7_9PEZI</name>
<accession>A0AAN6VVP7</accession>
<dbReference type="AlphaFoldDB" id="A0AAN6VVP7"/>
<dbReference type="Proteomes" id="UP001302321">
    <property type="component" value="Unassembled WGS sequence"/>
</dbReference>
<comment type="caution">
    <text evidence="1">The sequence shown here is derived from an EMBL/GenBank/DDBJ whole genome shotgun (WGS) entry which is preliminary data.</text>
</comment>
<dbReference type="InterPro" id="IPR022698">
    <property type="entry name" value="OrsD"/>
</dbReference>
<organism evidence="1 2">
    <name type="scientific">Triangularia setosa</name>
    <dbReference type="NCBI Taxonomy" id="2587417"/>
    <lineage>
        <taxon>Eukaryota</taxon>
        <taxon>Fungi</taxon>
        <taxon>Dikarya</taxon>
        <taxon>Ascomycota</taxon>
        <taxon>Pezizomycotina</taxon>
        <taxon>Sordariomycetes</taxon>
        <taxon>Sordariomycetidae</taxon>
        <taxon>Sordariales</taxon>
        <taxon>Podosporaceae</taxon>
        <taxon>Triangularia</taxon>
    </lineage>
</organism>
<reference evidence="1" key="2">
    <citation type="submission" date="2023-05" db="EMBL/GenBank/DDBJ databases">
        <authorList>
            <consortium name="Lawrence Berkeley National Laboratory"/>
            <person name="Steindorff A."/>
            <person name="Hensen N."/>
            <person name="Bonometti L."/>
            <person name="Westerberg I."/>
            <person name="Brannstrom I.O."/>
            <person name="Guillou S."/>
            <person name="Cros-Aarteil S."/>
            <person name="Calhoun S."/>
            <person name="Haridas S."/>
            <person name="Kuo A."/>
            <person name="Mondo S."/>
            <person name="Pangilinan J."/>
            <person name="Riley R."/>
            <person name="Labutti K."/>
            <person name="Andreopoulos B."/>
            <person name="Lipzen A."/>
            <person name="Chen C."/>
            <person name="Yanf M."/>
            <person name="Daum C."/>
            <person name="Ng V."/>
            <person name="Clum A."/>
            <person name="Ohm R."/>
            <person name="Martin F."/>
            <person name="Silar P."/>
            <person name="Natvig D."/>
            <person name="Lalanne C."/>
            <person name="Gautier V."/>
            <person name="Ament-Velasquez S.L."/>
            <person name="Kruys A."/>
            <person name="Hutchinson M.I."/>
            <person name="Powell A.J."/>
            <person name="Barry K."/>
            <person name="Miller A.N."/>
            <person name="Grigoriev I.V."/>
            <person name="Debuchy R."/>
            <person name="Gladieux P."/>
            <person name="Thoren M.H."/>
            <person name="Johannesson H."/>
        </authorList>
    </citation>
    <scope>NUCLEOTIDE SEQUENCE</scope>
    <source>
        <strain evidence="1">CBS 892.96</strain>
    </source>
</reference>
<sequence>MHPFDNMFVQLRRYRVAVCGSCHYAVLPGSIKTHVNTHHRYLPARQRQQMVERALELERQGILASSKDGIRFPNPEDAAVPDLPVFTDGKKCVLPGPDGQVCGHTRRTK</sequence>